<evidence type="ECO:0000313" key="3">
    <source>
        <dbReference type="Proteomes" id="UP001519654"/>
    </source>
</evidence>
<proteinExistence type="predicted"/>
<protein>
    <submittedName>
        <fullName evidence="2">Class I SAM-dependent methyltransferase</fullName>
    </submittedName>
</protein>
<keyword evidence="2" id="KW-0489">Methyltransferase</keyword>
<dbReference type="GO" id="GO:0032259">
    <property type="term" value="P:methylation"/>
    <property type="evidence" value="ECO:0007669"/>
    <property type="project" value="UniProtKB-KW"/>
</dbReference>
<evidence type="ECO:0000259" key="1">
    <source>
        <dbReference type="Pfam" id="PF08241"/>
    </source>
</evidence>
<dbReference type="SUPFAM" id="SSF53335">
    <property type="entry name" value="S-adenosyl-L-methionine-dependent methyltransferases"/>
    <property type="match status" value="1"/>
</dbReference>
<name>A0ABS5YYK8_9ACTN</name>
<dbReference type="CDD" id="cd02440">
    <property type="entry name" value="AdoMet_MTases"/>
    <property type="match status" value="1"/>
</dbReference>
<dbReference type="Proteomes" id="UP001519654">
    <property type="component" value="Unassembled WGS sequence"/>
</dbReference>
<dbReference type="InterPro" id="IPR013216">
    <property type="entry name" value="Methyltransf_11"/>
</dbReference>
<feature type="domain" description="Methyltransferase type 11" evidence="1">
    <location>
        <begin position="40"/>
        <end position="133"/>
    </location>
</feature>
<reference evidence="2 3" key="1">
    <citation type="submission" date="2021-06" db="EMBL/GenBank/DDBJ databases">
        <title>Actinoplanes lichenicola sp. nov., and Actinoplanes ovalisporus sp. nov., isolated from lichen in Thailand.</title>
        <authorList>
            <person name="Saeng-In P."/>
            <person name="Kanchanasin P."/>
            <person name="Yuki M."/>
            <person name="Kudo T."/>
            <person name="Ohkuma M."/>
            <person name="Phongsopitanun W."/>
            <person name="Tanasupawat S."/>
        </authorList>
    </citation>
    <scope>NUCLEOTIDE SEQUENCE [LARGE SCALE GENOMIC DNA]</scope>
    <source>
        <strain evidence="2 3">NBRC 110975</strain>
    </source>
</reference>
<evidence type="ECO:0000313" key="2">
    <source>
        <dbReference type="EMBL" id="MBU2668531.1"/>
    </source>
</evidence>
<dbReference type="InterPro" id="IPR029063">
    <property type="entry name" value="SAM-dependent_MTases_sf"/>
</dbReference>
<dbReference type="PANTHER" id="PTHR43591">
    <property type="entry name" value="METHYLTRANSFERASE"/>
    <property type="match status" value="1"/>
</dbReference>
<comment type="caution">
    <text evidence="2">The sequence shown here is derived from an EMBL/GenBank/DDBJ whole genome shotgun (WGS) entry which is preliminary data.</text>
</comment>
<dbReference type="Pfam" id="PF08241">
    <property type="entry name" value="Methyltransf_11"/>
    <property type="match status" value="1"/>
</dbReference>
<organism evidence="2 3">
    <name type="scientific">Paractinoplanes bogorensis</name>
    <dbReference type="NCBI Taxonomy" id="1610840"/>
    <lineage>
        <taxon>Bacteria</taxon>
        <taxon>Bacillati</taxon>
        <taxon>Actinomycetota</taxon>
        <taxon>Actinomycetes</taxon>
        <taxon>Micromonosporales</taxon>
        <taxon>Micromonosporaceae</taxon>
        <taxon>Paractinoplanes</taxon>
    </lineage>
</organism>
<keyword evidence="2" id="KW-0808">Transferase</keyword>
<gene>
    <name evidence="2" type="ORF">KOI35_33965</name>
</gene>
<dbReference type="RefSeq" id="WP_215792803.1">
    <property type="nucleotide sequence ID" value="NZ_JAHKKG010000012.1"/>
</dbReference>
<dbReference type="GO" id="GO:0008168">
    <property type="term" value="F:methyltransferase activity"/>
    <property type="evidence" value="ECO:0007669"/>
    <property type="project" value="UniProtKB-KW"/>
</dbReference>
<keyword evidence="3" id="KW-1185">Reference proteome</keyword>
<dbReference type="Gene3D" id="3.40.50.150">
    <property type="entry name" value="Vaccinia Virus protein VP39"/>
    <property type="match status" value="1"/>
</dbReference>
<dbReference type="EMBL" id="JAHKKG010000012">
    <property type="protein sequence ID" value="MBU2668531.1"/>
    <property type="molecule type" value="Genomic_DNA"/>
</dbReference>
<accession>A0ABS5YYK8</accession>
<sequence length="178" mass="19900">MAFTHADQYDRHALRLGRKLYARVVADAHALDLPPGTRVLDVGTGPGRVPRALAQVEPGWTIDGVDLSPQMIEHARSQNSGVTFTVGDVADLPYPDATFDLIVSTLSQHHWSNVDGGLRDLRRVLRPGGRLWIYDVRWSLFRATRTAGQLFTDVRREPVRLTHWPFPLVARLNGHVPA</sequence>